<dbReference type="Proteomes" id="UP000237347">
    <property type="component" value="Unassembled WGS sequence"/>
</dbReference>
<gene>
    <name evidence="2" type="primary">PSKR2</name>
    <name evidence="2" type="ORF">CFP56_038146</name>
</gene>
<dbReference type="Pfam" id="PF07714">
    <property type="entry name" value="PK_Tyr_Ser-Thr"/>
    <property type="match status" value="1"/>
</dbReference>
<dbReference type="EMBL" id="PKMF04000715">
    <property type="protein sequence ID" value="KAK7821040.1"/>
    <property type="molecule type" value="Genomic_DNA"/>
</dbReference>
<dbReference type="AlphaFoldDB" id="A0AAW0J2V5"/>
<dbReference type="InterPro" id="IPR051564">
    <property type="entry name" value="LRR_receptor-like_kinase"/>
</dbReference>
<name>A0AAW0J2V5_QUESU</name>
<protein>
    <submittedName>
        <fullName evidence="2">Phytosulfokine receptor 2</fullName>
    </submittedName>
</protein>
<dbReference type="InterPro" id="IPR001245">
    <property type="entry name" value="Ser-Thr/Tyr_kinase_cat_dom"/>
</dbReference>
<keyword evidence="3" id="KW-1185">Reference proteome</keyword>
<evidence type="ECO:0000313" key="2">
    <source>
        <dbReference type="EMBL" id="KAK7821040.1"/>
    </source>
</evidence>
<dbReference type="InterPro" id="IPR000719">
    <property type="entry name" value="Prot_kinase_dom"/>
</dbReference>
<feature type="domain" description="Protein kinase" evidence="1">
    <location>
        <begin position="1"/>
        <end position="145"/>
    </location>
</feature>
<organism evidence="2 3">
    <name type="scientific">Quercus suber</name>
    <name type="common">Cork oak</name>
    <dbReference type="NCBI Taxonomy" id="58331"/>
    <lineage>
        <taxon>Eukaryota</taxon>
        <taxon>Viridiplantae</taxon>
        <taxon>Streptophyta</taxon>
        <taxon>Embryophyta</taxon>
        <taxon>Tracheophyta</taxon>
        <taxon>Spermatophyta</taxon>
        <taxon>Magnoliopsida</taxon>
        <taxon>eudicotyledons</taxon>
        <taxon>Gunneridae</taxon>
        <taxon>Pentapetalae</taxon>
        <taxon>rosids</taxon>
        <taxon>fabids</taxon>
        <taxon>Fagales</taxon>
        <taxon>Fagaceae</taxon>
        <taxon>Quercus</taxon>
    </lineage>
</organism>
<dbReference type="InterPro" id="IPR011009">
    <property type="entry name" value="Kinase-like_dom_sf"/>
</dbReference>
<accession>A0AAW0J2V5</accession>
<sequence>MSEGLGQFEQRSNERPLQTLDHSWARADRQLICGGRKKGLKEESRNGEATLTATIRGDVYSFGVVLLELLTGKRPVEVCKGKNCRDLVSWVFQMKSEKREEEIIDSAIWDKDHEKQLLEVLGIACKCLDRDPRQRPSIEQVVSWLNGVGYKEAQQ</sequence>
<dbReference type="PANTHER" id="PTHR48055:SF49">
    <property type="entry name" value="PHYTOSULFOKINE RECEPTOR 2"/>
    <property type="match status" value="1"/>
</dbReference>
<dbReference type="GO" id="GO:0004672">
    <property type="term" value="F:protein kinase activity"/>
    <property type="evidence" value="ECO:0007669"/>
    <property type="project" value="InterPro"/>
</dbReference>
<dbReference type="GO" id="GO:0016020">
    <property type="term" value="C:membrane"/>
    <property type="evidence" value="ECO:0007669"/>
    <property type="project" value="TreeGrafter"/>
</dbReference>
<dbReference type="PROSITE" id="PS50011">
    <property type="entry name" value="PROTEIN_KINASE_DOM"/>
    <property type="match status" value="1"/>
</dbReference>
<dbReference type="SUPFAM" id="SSF56112">
    <property type="entry name" value="Protein kinase-like (PK-like)"/>
    <property type="match status" value="1"/>
</dbReference>
<proteinExistence type="predicted"/>
<comment type="caution">
    <text evidence="2">The sequence shown here is derived from an EMBL/GenBank/DDBJ whole genome shotgun (WGS) entry which is preliminary data.</text>
</comment>
<evidence type="ECO:0000313" key="3">
    <source>
        <dbReference type="Proteomes" id="UP000237347"/>
    </source>
</evidence>
<dbReference type="PANTHER" id="PTHR48055">
    <property type="entry name" value="LEUCINE-RICH REPEAT RECEPTOR PROTEIN KINASE EMS1"/>
    <property type="match status" value="1"/>
</dbReference>
<evidence type="ECO:0000259" key="1">
    <source>
        <dbReference type="PROSITE" id="PS50011"/>
    </source>
</evidence>
<dbReference type="GO" id="GO:0005524">
    <property type="term" value="F:ATP binding"/>
    <property type="evidence" value="ECO:0007669"/>
    <property type="project" value="InterPro"/>
</dbReference>
<dbReference type="Gene3D" id="1.10.510.10">
    <property type="entry name" value="Transferase(Phosphotransferase) domain 1"/>
    <property type="match status" value="1"/>
</dbReference>
<keyword evidence="2" id="KW-0675">Receptor</keyword>
<reference evidence="2 3" key="1">
    <citation type="journal article" date="2018" name="Sci. Data">
        <title>The draft genome sequence of cork oak.</title>
        <authorList>
            <person name="Ramos A.M."/>
            <person name="Usie A."/>
            <person name="Barbosa P."/>
            <person name="Barros P.M."/>
            <person name="Capote T."/>
            <person name="Chaves I."/>
            <person name="Simoes F."/>
            <person name="Abreu I."/>
            <person name="Carrasquinho I."/>
            <person name="Faro C."/>
            <person name="Guimaraes J.B."/>
            <person name="Mendonca D."/>
            <person name="Nobrega F."/>
            <person name="Rodrigues L."/>
            <person name="Saibo N.J.M."/>
            <person name="Varela M.C."/>
            <person name="Egas C."/>
            <person name="Matos J."/>
            <person name="Miguel C.M."/>
            <person name="Oliveira M.M."/>
            <person name="Ricardo C.P."/>
            <person name="Goncalves S."/>
        </authorList>
    </citation>
    <scope>NUCLEOTIDE SEQUENCE [LARGE SCALE GENOMIC DNA]</scope>
    <source>
        <strain evidence="3">cv. HL8</strain>
    </source>
</reference>